<reference evidence="2 3" key="1">
    <citation type="submission" date="2020-10" db="EMBL/GenBank/DDBJ databases">
        <title>Ca. Dormibacterota MAGs.</title>
        <authorList>
            <person name="Montgomery K."/>
        </authorList>
    </citation>
    <scope>NUCLEOTIDE SEQUENCE [LARGE SCALE GENOMIC DNA]</scope>
    <source>
        <strain evidence="2">SC8812_S17_18</strain>
    </source>
</reference>
<keyword evidence="1" id="KW-0472">Membrane</keyword>
<feature type="transmembrane region" description="Helical" evidence="1">
    <location>
        <begin position="6"/>
        <end position="24"/>
    </location>
</feature>
<evidence type="ECO:0000313" key="3">
    <source>
        <dbReference type="Proteomes" id="UP000606991"/>
    </source>
</evidence>
<feature type="transmembrane region" description="Helical" evidence="1">
    <location>
        <begin position="115"/>
        <end position="133"/>
    </location>
</feature>
<dbReference type="RefSeq" id="WP_337312664.1">
    <property type="nucleotide sequence ID" value="NZ_JAEKNS010000122.1"/>
</dbReference>
<evidence type="ECO:0008006" key="4">
    <source>
        <dbReference type="Google" id="ProtNLM"/>
    </source>
</evidence>
<sequence length="249" mass="26999">MTVIDGVAIAGGAVLIVVTLYDVFQSVVLPRPAVGRVRISTTLVQTSWDLWRKVAERPGKLQMREAALAAFAPMMIVILLILWAAFLMLGFALVFSGLHDGLRPQPDSFGTTVTFSAGTMLSFGVGGIDAIGVATRVLTIVEAATGFGLFALVISLLFSLFNSFQRRETAVVALDALAGAPPSGVQLLEHCAADNMPEQLQATFDEWQMWTVDVLESHLSYPLLFYFRSSHDNEAWANSFGAVLTPPHW</sequence>
<gene>
    <name evidence="2" type="ORF">JF886_11705</name>
</gene>
<dbReference type="AlphaFoldDB" id="A0A934JY78"/>
<organism evidence="2 3">
    <name type="scientific">Candidatus Aeolococcus gillhamiae</name>
    <dbReference type="NCBI Taxonomy" id="3127015"/>
    <lineage>
        <taxon>Bacteria</taxon>
        <taxon>Bacillati</taxon>
        <taxon>Candidatus Dormiibacterota</taxon>
        <taxon>Candidatus Dormibacteria</taxon>
        <taxon>Candidatus Aeolococcales</taxon>
        <taxon>Candidatus Aeolococcaceae</taxon>
        <taxon>Candidatus Aeolococcus</taxon>
    </lineage>
</organism>
<protein>
    <recommendedName>
        <fullName evidence="4">Two pore domain potassium channel family protein</fullName>
    </recommendedName>
</protein>
<proteinExistence type="predicted"/>
<evidence type="ECO:0000256" key="1">
    <source>
        <dbReference type="SAM" id="Phobius"/>
    </source>
</evidence>
<dbReference type="SUPFAM" id="SSF81324">
    <property type="entry name" value="Voltage-gated potassium channels"/>
    <property type="match status" value="1"/>
</dbReference>
<dbReference type="EMBL" id="JAEKNS010000122">
    <property type="protein sequence ID" value="MBJ7595499.1"/>
    <property type="molecule type" value="Genomic_DNA"/>
</dbReference>
<dbReference type="Proteomes" id="UP000606991">
    <property type="component" value="Unassembled WGS sequence"/>
</dbReference>
<dbReference type="Gene3D" id="1.10.287.70">
    <property type="match status" value="1"/>
</dbReference>
<evidence type="ECO:0000313" key="2">
    <source>
        <dbReference type="EMBL" id="MBJ7595499.1"/>
    </source>
</evidence>
<accession>A0A934JY78</accession>
<comment type="caution">
    <text evidence="2">The sequence shown here is derived from an EMBL/GenBank/DDBJ whole genome shotgun (WGS) entry which is preliminary data.</text>
</comment>
<feature type="transmembrane region" description="Helical" evidence="1">
    <location>
        <begin position="140"/>
        <end position="161"/>
    </location>
</feature>
<feature type="transmembrane region" description="Helical" evidence="1">
    <location>
        <begin position="67"/>
        <end position="95"/>
    </location>
</feature>
<keyword evidence="1" id="KW-0812">Transmembrane</keyword>
<keyword evidence="1" id="KW-1133">Transmembrane helix</keyword>
<name>A0A934JY78_9BACT</name>